<gene>
    <name evidence="3" type="ORF">CJ199_04305</name>
</gene>
<evidence type="ECO:0000256" key="1">
    <source>
        <dbReference type="SAM" id="MobiDB-lite"/>
    </source>
</evidence>
<accession>A0A2N6VR30</accession>
<proteinExistence type="predicted"/>
<feature type="domain" description="DUF3071" evidence="2">
    <location>
        <begin position="42"/>
        <end position="191"/>
    </location>
</feature>
<dbReference type="EMBL" id="PNHK01000001">
    <property type="protein sequence ID" value="PMD06584.1"/>
    <property type="molecule type" value="Genomic_DNA"/>
</dbReference>
<name>A0A2N6VR30_9MICO</name>
<protein>
    <recommendedName>
        <fullName evidence="2">DUF3071 domain-containing protein</fullName>
    </recommendedName>
</protein>
<reference evidence="3 4" key="1">
    <citation type="submission" date="2017-09" db="EMBL/GenBank/DDBJ databases">
        <title>Bacterial strain isolated from the female urinary microbiota.</title>
        <authorList>
            <person name="Thomas-White K."/>
            <person name="Kumar N."/>
            <person name="Forster S."/>
            <person name="Putonti C."/>
            <person name="Lawley T."/>
            <person name="Wolfe A.J."/>
        </authorList>
    </citation>
    <scope>NUCLEOTIDE SEQUENCE [LARGE SCALE GENOMIC DNA]</scope>
    <source>
        <strain evidence="3 4">UMB1301</strain>
    </source>
</reference>
<dbReference type="InterPro" id="IPR021421">
    <property type="entry name" value="DUF3071"/>
</dbReference>
<feature type="region of interest" description="Disordered" evidence="1">
    <location>
        <begin position="228"/>
        <end position="342"/>
    </location>
</feature>
<evidence type="ECO:0000259" key="2">
    <source>
        <dbReference type="Pfam" id="PF11268"/>
    </source>
</evidence>
<dbReference type="Pfam" id="PF11268">
    <property type="entry name" value="DUF3071"/>
    <property type="match status" value="1"/>
</dbReference>
<organism evidence="3 4">
    <name type="scientific">Brevibacterium paucivorans</name>
    <dbReference type="NCBI Taxonomy" id="170994"/>
    <lineage>
        <taxon>Bacteria</taxon>
        <taxon>Bacillati</taxon>
        <taxon>Actinomycetota</taxon>
        <taxon>Actinomycetes</taxon>
        <taxon>Micrococcales</taxon>
        <taxon>Brevibacteriaceae</taxon>
        <taxon>Brevibacterium</taxon>
    </lineage>
</organism>
<dbReference type="NCBIfam" id="NF040712">
    <property type="entry name" value="SepH"/>
    <property type="match status" value="1"/>
</dbReference>
<evidence type="ECO:0000313" key="3">
    <source>
        <dbReference type="EMBL" id="PMD06584.1"/>
    </source>
</evidence>
<comment type="caution">
    <text evidence="3">The sequence shown here is derived from an EMBL/GenBank/DDBJ whole genome shotgun (WGS) entry which is preliminary data.</text>
</comment>
<dbReference type="InterPro" id="IPR047682">
    <property type="entry name" value="SepH-like"/>
</dbReference>
<dbReference type="Proteomes" id="UP000235598">
    <property type="component" value="Unassembled WGS sequence"/>
</dbReference>
<sequence>MDPENFDSPRPDDRHRRLDVTRLERLKGWCVVTNLSFQSIEEGSLKLVDEQGNEYFLPATEDVFAAIRRVRTHAVTGHSSGHVRPKVIQAMIRSGMSAEDVAHDTGAPLTQIQQYEGPVLAERRHIAYTAGQCPVYSESGSRPLSEVVTERLEARDIEDQSWDAWRTDTGAWHVELRYPVGDSTSVASWEYRSGSVTALNEEARWLSDTGPSDSGPIPDYGSVFNVEADHTQRDTRDPQTETGRILESLRRRKNETQPIVQSVPDAPESQPDGAHSALSHPQDAHDDAVLAAPAPTQDDDQPSLLDEPGVSDYADEQNDEQPKKKGRSSVPSWDEIMFGKKD</sequence>
<dbReference type="AlphaFoldDB" id="A0A2N6VR30"/>
<evidence type="ECO:0000313" key="4">
    <source>
        <dbReference type="Proteomes" id="UP000235598"/>
    </source>
</evidence>
<feature type="compositionally biased region" description="Basic and acidic residues" evidence="1">
    <location>
        <begin position="228"/>
        <end position="239"/>
    </location>
</feature>
<dbReference type="OrthoDB" id="5180791at2"/>